<reference evidence="1" key="1">
    <citation type="journal article" date="2015" name="Genome Announc.">
        <title>Draft Genome Sequence of Tolypothrix boutellei Strain VB521301.</title>
        <authorList>
            <person name="Chandrababunaidu M.M."/>
            <person name="Singh D."/>
            <person name="Sen D."/>
            <person name="Bhan S."/>
            <person name="Das S."/>
            <person name="Gupta A."/>
            <person name="Adhikary S.P."/>
            <person name="Tripathy S."/>
        </authorList>
    </citation>
    <scope>NUCLEOTIDE SEQUENCE</scope>
    <source>
        <strain evidence="1">VB521301</strain>
    </source>
</reference>
<accession>A0A0C1N5F3</accession>
<name>A0A0C1N5F3_9CYAN</name>
<gene>
    <name evidence="1" type="ORF">DA73_0224385</name>
</gene>
<organism evidence="1">
    <name type="scientific">Tolypothrix bouteillei VB521301</name>
    <dbReference type="NCBI Taxonomy" id="1479485"/>
    <lineage>
        <taxon>Bacteria</taxon>
        <taxon>Bacillati</taxon>
        <taxon>Cyanobacteriota</taxon>
        <taxon>Cyanophyceae</taxon>
        <taxon>Nostocales</taxon>
        <taxon>Tolypothrichaceae</taxon>
        <taxon>Tolypothrix</taxon>
    </lineage>
</organism>
<protein>
    <recommendedName>
        <fullName evidence="2">GIY-YIG domain-containing protein</fullName>
    </recommendedName>
</protein>
<comment type="caution">
    <text evidence="1">The sequence shown here is derived from an EMBL/GenBank/DDBJ whole genome shotgun (WGS) entry which is preliminary data.</text>
</comment>
<dbReference type="STRING" id="1479485.DA73_0224385"/>
<dbReference type="EMBL" id="JHEG02000053">
    <property type="protein sequence ID" value="KIE09882.1"/>
    <property type="molecule type" value="Genomic_DNA"/>
</dbReference>
<evidence type="ECO:0000313" key="1">
    <source>
        <dbReference type="EMBL" id="KIE09882.1"/>
    </source>
</evidence>
<dbReference type="AlphaFoldDB" id="A0A0C1N5F3"/>
<sequence>MLVEPQQLDLFSPPPPTPALKQEQLVMDADALLKWKSQITAYQQRVRESLAPQQTALFNLTPVHCDPERIDPFTLKLVPMSFYRMPADSPGESCLYFVRDTTAEIVLYIGETCRSNKRWKGVHDCKRYVEKYLELHYRYKMTATVNMSFWWDAPIKTRPRQQLELALIQKWRSPFNKEMWEKYGQPFG</sequence>
<proteinExistence type="predicted"/>
<evidence type="ECO:0008006" key="2">
    <source>
        <dbReference type="Google" id="ProtNLM"/>
    </source>
</evidence>